<evidence type="ECO:0000256" key="14">
    <source>
        <dbReference type="RuleBase" id="RU000461"/>
    </source>
</evidence>
<dbReference type="GO" id="GO:0005506">
    <property type="term" value="F:iron ion binding"/>
    <property type="evidence" value="ECO:0007669"/>
    <property type="project" value="InterPro"/>
</dbReference>
<dbReference type="FunFam" id="1.10.630.10:FF:000238">
    <property type="entry name" value="Cytochrome P450 2A6"/>
    <property type="match status" value="1"/>
</dbReference>
<dbReference type="PROSITE" id="PS00086">
    <property type="entry name" value="CYTOCHROME_P450"/>
    <property type="match status" value="1"/>
</dbReference>
<comment type="similarity">
    <text evidence="4 14">Belongs to the cytochrome P450 family.</text>
</comment>
<evidence type="ECO:0000256" key="4">
    <source>
        <dbReference type="ARBA" id="ARBA00010617"/>
    </source>
</evidence>
<dbReference type="PANTHER" id="PTHR24300:SF417">
    <property type="entry name" value="CYTOCHROME P450 508B1-RELATED"/>
    <property type="match status" value="1"/>
</dbReference>
<evidence type="ECO:0000256" key="9">
    <source>
        <dbReference type="ARBA" id="ARBA00023002"/>
    </source>
</evidence>
<dbReference type="Gene3D" id="1.10.630.10">
    <property type="entry name" value="Cytochrome P450"/>
    <property type="match status" value="1"/>
</dbReference>
<dbReference type="SUPFAM" id="SSF48264">
    <property type="entry name" value="Cytochrome P450"/>
    <property type="match status" value="1"/>
</dbReference>
<dbReference type="InterPro" id="IPR017972">
    <property type="entry name" value="Cyt_P450_CS"/>
</dbReference>
<evidence type="ECO:0000313" key="16">
    <source>
        <dbReference type="Proteomes" id="UP001152320"/>
    </source>
</evidence>
<dbReference type="GO" id="GO:0016705">
    <property type="term" value="F:oxidoreductase activity, acting on paired donors, with incorporation or reduction of molecular oxygen"/>
    <property type="evidence" value="ECO:0007669"/>
    <property type="project" value="InterPro"/>
</dbReference>
<keyword evidence="11 14" id="KW-0503">Monooxygenase</keyword>
<organism evidence="15 16">
    <name type="scientific">Holothuria leucospilota</name>
    <name type="common">Black long sea cucumber</name>
    <name type="synonym">Mertensiothuria leucospilota</name>
    <dbReference type="NCBI Taxonomy" id="206669"/>
    <lineage>
        <taxon>Eukaryota</taxon>
        <taxon>Metazoa</taxon>
        <taxon>Echinodermata</taxon>
        <taxon>Eleutherozoa</taxon>
        <taxon>Echinozoa</taxon>
        <taxon>Holothuroidea</taxon>
        <taxon>Aspidochirotacea</taxon>
        <taxon>Aspidochirotida</taxon>
        <taxon>Holothuriidae</taxon>
        <taxon>Holothuria</taxon>
    </lineage>
</organism>
<dbReference type="OrthoDB" id="1055148at2759"/>
<evidence type="ECO:0000256" key="1">
    <source>
        <dbReference type="ARBA" id="ARBA00001971"/>
    </source>
</evidence>
<dbReference type="InterPro" id="IPR001128">
    <property type="entry name" value="Cyt_P450"/>
</dbReference>
<keyword evidence="5 13" id="KW-0349">Heme</keyword>
<dbReference type="GO" id="GO:0004497">
    <property type="term" value="F:monooxygenase activity"/>
    <property type="evidence" value="ECO:0007669"/>
    <property type="project" value="UniProtKB-KW"/>
</dbReference>
<name>A0A9Q1BGB3_HOLLE</name>
<comment type="cofactor">
    <cofactor evidence="1 13">
        <name>heme</name>
        <dbReference type="ChEBI" id="CHEBI:30413"/>
    </cofactor>
</comment>
<keyword evidence="6 13" id="KW-0479">Metal-binding</keyword>
<dbReference type="InterPro" id="IPR002401">
    <property type="entry name" value="Cyt_P450_E_grp-I"/>
</dbReference>
<evidence type="ECO:0000256" key="12">
    <source>
        <dbReference type="ARBA" id="ARBA00023136"/>
    </source>
</evidence>
<evidence type="ECO:0000256" key="13">
    <source>
        <dbReference type="PIRSR" id="PIRSR602401-1"/>
    </source>
</evidence>
<dbReference type="PANTHER" id="PTHR24300">
    <property type="entry name" value="CYTOCHROME P450 508A4-RELATED"/>
    <property type="match status" value="1"/>
</dbReference>
<comment type="subcellular location">
    <subcellularLocation>
        <location evidence="3">Endoplasmic reticulum membrane</location>
        <topology evidence="3">Peripheral membrane protein</topology>
    </subcellularLocation>
    <subcellularLocation>
        <location evidence="2">Microsome membrane</location>
        <topology evidence="2">Peripheral membrane protein</topology>
    </subcellularLocation>
</comment>
<keyword evidence="7" id="KW-0256">Endoplasmic reticulum</keyword>
<dbReference type="EMBL" id="JAIZAY010000017">
    <property type="protein sequence ID" value="KAJ8025475.1"/>
    <property type="molecule type" value="Genomic_DNA"/>
</dbReference>
<protein>
    <submittedName>
        <fullName evidence="15">Cytochrome P450 2U1</fullName>
    </submittedName>
</protein>
<evidence type="ECO:0000256" key="6">
    <source>
        <dbReference type="ARBA" id="ARBA00022723"/>
    </source>
</evidence>
<evidence type="ECO:0000256" key="8">
    <source>
        <dbReference type="ARBA" id="ARBA00022848"/>
    </source>
</evidence>
<dbReference type="Proteomes" id="UP001152320">
    <property type="component" value="Chromosome 17"/>
</dbReference>
<dbReference type="InterPro" id="IPR036396">
    <property type="entry name" value="Cyt_P450_sf"/>
</dbReference>
<sequence length="263" mass="30580">MYRYIKDNFQSLKDFILSLRKEHADSLNSDDVRDILDKYLLEIRRQEDSGEEIRFKRAHEWRLAFELFLAGTDTTTNTLLFTILFLAYHQDIQQKIFDKIMEVVGDARTLQLTDRPNMPYTEATILEVLRHRPAAPLGVPRMATNDTTVAGYVIPEGTAVFFNVFAINHDPQLWDNPHIFDPTRFLSPDGKKVIKSDAIMTFGAGRRICVGETLARMELFFFITNIFQRFRFRFPENETTPNLKGNQGLSLRPPPFKICAERR</sequence>
<gene>
    <name evidence="15" type="ORF">HOLleu_33043</name>
</gene>
<evidence type="ECO:0000256" key="11">
    <source>
        <dbReference type="ARBA" id="ARBA00023033"/>
    </source>
</evidence>
<comment type="caution">
    <text evidence="15">The sequence shown here is derived from an EMBL/GenBank/DDBJ whole genome shotgun (WGS) entry which is preliminary data.</text>
</comment>
<dbReference type="GO" id="GO:0005789">
    <property type="term" value="C:endoplasmic reticulum membrane"/>
    <property type="evidence" value="ECO:0007669"/>
    <property type="project" value="UniProtKB-SubCell"/>
</dbReference>
<evidence type="ECO:0000313" key="15">
    <source>
        <dbReference type="EMBL" id="KAJ8025475.1"/>
    </source>
</evidence>
<evidence type="ECO:0000256" key="5">
    <source>
        <dbReference type="ARBA" id="ARBA00022617"/>
    </source>
</evidence>
<dbReference type="GO" id="GO:0020037">
    <property type="term" value="F:heme binding"/>
    <property type="evidence" value="ECO:0007669"/>
    <property type="project" value="InterPro"/>
</dbReference>
<keyword evidence="8" id="KW-0492">Microsome</keyword>
<dbReference type="PRINTS" id="PR00463">
    <property type="entry name" value="EP450I"/>
</dbReference>
<dbReference type="InterPro" id="IPR050182">
    <property type="entry name" value="Cytochrome_P450_fam2"/>
</dbReference>
<feature type="binding site" description="axial binding residue" evidence="13">
    <location>
        <position position="209"/>
    </location>
    <ligand>
        <name>heme</name>
        <dbReference type="ChEBI" id="CHEBI:30413"/>
    </ligand>
    <ligandPart>
        <name>Fe</name>
        <dbReference type="ChEBI" id="CHEBI:18248"/>
    </ligandPart>
</feature>
<keyword evidence="12" id="KW-0472">Membrane</keyword>
<evidence type="ECO:0000256" key="7">
    <source>
        <dbReference type="ARBA" id="ARBA00022824"/>
    </source>
</evidence>
<evidence type="ECO:0000256" key="3">
    <source>
        <dbReference type="ARBA" id="ARBA00004406"/>
    </source>
</evidence>
<proteinExistence type="inferred from homology"/>
<dbReference type="AlphaFoldDB" id="A0A9Q1BGB3"/>
<accession>A0A9Q1BGB3</accession>
<evidence type="ECO:0000256" key="2">
    <source>
        <dbReference type="ARBA" id="ARBA00004174"/>
    </source>
</evidence>
<keyword evidence="10 13" id="KW-0408">Iron</keyword>
<keyword evidence="16" id="KW-1185">Reference proteome</keyword>
<dbReference type="Pfam" id="PF00067">
    <property type="entry name" value="p450"/>
    <property type="match status" value="1"/>
</dbReference>
<evidence type="ECO:0000256" key="10">
    <source>
        <dbReference type="ARBA" id="ARBA00023004"/>
    </source>
</evidence>
<dbReference type="PRINTS" id="PR00385">
    <property type="entry name" value="P450"/>
</dbReference>
<keyword evidence="9 14" id="KW-0560">Oxidoreductase</keyword>
<reference evidence="15" key="1">
    <citation type="submission" date="2021-10" db="EMBL/GenBank/DDBJ databases">
        <title>Tropical sea cucumber genome reveals ecological adaptation and Cuvierian tubules defense mechanism.</title>
        <authorList>
            <person name="Chen T."/>
        </authorList>
    </citation>
    <scope>NUCLEOTIDE SEQUENCE</scope>
    <source>
        <strain evidence="15">Nanhai2018</strain>
        <tissue evidence="15">Muscle</tissue>
    </source>
</reference>